<dbReference type="Proteomes" id="UP000284767">
    <property type="component" value="Unassembled WGS sequence"/>
</dbReference>
<dbReference type="EMBL" id="NSNE01000037">
    <property type="protein sequence ID" value="RPM02755.1"/>
    <property type="molecule type" value="Genomic_DNA"/>
</dbReference>
<proteinExistence type="predicted"/>
<gene>
    <name evidence="1" type="ORF">IPC1295_32625</name>
</gene>
<reference evidence="1 2" key="2">
    <citation type="submission" date="2019-01" db="EMBL/GenBank/DDBJ databases">
        <title>The Pseudomonas aeruginosa pan-genome provides new insights on its population structure, horizontal gene transfer and pathogenicity.</title>
        <authorList>
            <person name="Freschi L."/>
            <person name="Vincent A.T."/>
            <person name="Jeukens J."/>
            <person name="Emond-Rheault J.-G."/>
            <person name="Kukavica-Ibrulj I."/>
            <person name="Dupont M.-J."/>
            <person name="Charette S.J."/>
            <person name="Boyle B."/>
            <person name="Levesque R.C."/>
        </authorList>
    </citation>
    <scope>NUCLEOTIDE SEQUENCE [LARGE SCALE GENOMIC DNA]</scope>
    <source>
        <strain evidence="1 2">PA-W36</strain>
    </source>
</reference>
<comment type="caution">
    <text evidence="1">The sequence shown here is derived from an EMBL/GenBank/DDBJ whole genome shotgun (WGS) entry which is preliminary data.</text>
</comment>
<name>A0A7M2ZL61_PSEAI</name>
<protein>
    <submittedName>
        <fullName evidence="1">Uncharacterized protein</fullName>
    </submittedName>
</protein>
<reference evidence="1 2" key="1">
    <citation type="submission" date="2017-08" db="EMBL/GenBank/DDBJ databases">
        <authorList>
            <person name="Feschi L."/>
            <person name="Jeukens J."/>
            <person name="Emond-Rheault J.-G."/>
            <person name="Kukavica-Ibrulj I."/>
            <person name="Boyle B."/>
            <person name="Levesque R.C."/>
        </authorList>
    </citation>
    <scope>NUCLEOTIDE SEQUENCE [LARGE SCALE GENOMIC DNA]</scope>
    <source>
        <strain evidence="1 2">PA-W36</strain>
    </source>
</reference>
<evidence type="ECO:0000313" key="1">
    <source>
        <dbReference type="EMBL" id="RPM02755.1"/>
    </source>
</evidence>
<sequence>MSVNLEQRIAAIEAVFSTHASANTNAIIELISAVKEIPGFEAASFKKGLLDARSVSIEGGSQEHYNQLIDNFIEAIER</sequence>
<dbReference type="AlphaFoldDB" id="A0A7M2ZL61"/>
<dbReference type="RefSeq" id="WP_023109503.1">
    <property type="nucleotide sequence ID" value="NZ_CAADPO010000208.1"/>
</dbReference>
<evidence type="ECO:0000313" key="2">
    <source>
        <dbReference type="Proteomes" id="UP000284767"/>
    </source>
</evidence>
<accession>A0A7M2ZL61</accession>
<organism evidence="1 2">
    <name type="scientific">Pseudomonas aeruginosa</name>
    <dbReference type="NCBI Taxonomy" id="287"/>
    <lineage>
        <taxon>Bacteria</taxon>
        <taxon>Pseudomonadati</taxon>
        <taxon>Pseudomonadota</taxon>
        <taxon>Gammaproteobacteria</taxon>
        <taxon>Pseudomonadales</taxon>
        <taxon>Pseudomonadaceae</taxon>
        <taxon>Pseudomonas</taxon>
    </lineage>
</organism>